<keyword evidence="2" id="KW-0378">Hydrolase</keyword>
<name>A0A401JCK4_9PROT</name>
<evidence type="ECO:0000313" key="2">
    <source>
        <dbReference type="EMBL" id="GBL45408.1"/>
    </source>
</evidence>
<dbReference type="SUPFAM" id="SSF88697">
    <property type="entry name" value="PUA domain-like"/>
    <property type="match status" value="1"/>
</dbReference>
<gene>
    <name evidence="2" type="ORF">SFMTTN_1215</name>
</gene>
<dbReference type="EMBL" id="BGOW01000010">
    <property type="protein sequence ID" value="GBL45408.1"/>
    <property type="molecule type" value="Genomic_DNA"/>
</dbReference>
<dbReference type="Pfam" id="PF02190">
    <property type="entry name" value="LON_substr_bdg"/>
    <property type="match status" value="1"/>
</dbReference>
<dbReference type="Proteomes" id="UP000286806">
    <property type="component" value="Unassembled WGS sequence"/>
</dbReference>
<keyword evidence="2" id="KW-0645">Protease</keyword>
<dbReference type="AlphaFoldDB" id="A0A401JCK4"/>
<dbReference type="SMART" id="SM00464">
    <property type="entry name" value="LON"/>
    <property type="match status" value="1"/>
</dbReference>
<keyword evidence="3" id="KW-1185">Reference proteome</keyword>
<dbReference type="Gene3D" id="1.10.4060.10">
    <property type="entry name" value="BPP1347 like domain"/>
    <property type="match status" value="1"/>
</dbReference>
<accession>A0A401JCK4</accession>
<dbReference type="GO" id="GO:0008233">
    <property type="term" value="F:peptidase activity"/>
    <property type="evidence" value="ECO:0007669"/>
    <property type="project" value="UniProtKB-KW"/>
</dbReference>
<evidence type="ECO:0000313" key="3">
    <source>
        <dbReference type="Proteomes" id="UP000286806"/>
    </source>
</evidence>
<evidence type="ECO:0000259" key="1">
    <source>
        <dbReference type="PROSITE" id="PS51787"/>
    </source>
</evidence>
<dbReference type="InterPro" id="IPR003111">
    <property type="entry name" value="Lon_prtase_N"/>
</dbReference>
<dbReference type="PANTHER" id="PTHR46732:SF8">
    <property type="entry name" value="ATP-DEPENDENT PROTEASE LA (LON) DOMAIN PROTEIN"/>
    <property type="match status" value="1"/>
</dbReference>
<sequence length="213" mass="23937">MNWLKKNLPLIFDRIHNVQTLEIPIFTLNTVLYPDSLLPLKIFEQRYMDMAKACMKDHLPFGVCLIQAGEEVGAPATPHAVGTLARIINWDMPQLGILQITARGEQRFLIEDSKVGANGLISAQVSVLSQETAQSIPAEYAACQDVLRHIIEELGESHFTPLQMDNATWVGYRLAEALPIKSSARQDLLEMNDGMTRLKILLEFLKRQGLAER</sequence>
<dbReference type="Gene3D" id="2.30.130.40">
    <property type="entry name" value="LON domain-like"/>
    <property type="match status" value="1"/>
</dbReference>
<dbReference type="InterPro" id="IPR046336">
    <property type="entry name" value="Lon_prtase_N_sf"/>
</dbReference>
<feature type="domain" description="Lon N-terminal" evidence="1">
    <location>
        <begin position="20"/>
        <end position="209"/>
    </location>
</feature>
<organism evidence="2 3">
    <name type="scientific">Sulfuriferula multivorans</name>
    <dbReference type="NCBI Taxonomy" id="1559896"/>
    <lineage>
        <taxon>Bacteria</taxon>
        <taxon>Pseudomonadati</taxon>
        <taxon>Pseudomonadota</taxon>
        <taxon>Betaproteobacteria</taxon>
        <taxon>Nitrosomonadales</taxon>
        <taxon>Sulfuricellaceae</taxon>
        <taxon>Sulfuriferula</taxon>
    </lineage>
</organism>
<protein>
    <submittedName>
        <fullName evidence="2">Uncharacterized protein, similar to the N-terminal domain of Lon protease</fullName>
    </submittedName>
</protein>
<dbReference type="GO" id="GO:0006508">
    <property type="term" value="P:proteolysis"/>
    <property type="evidence" value="ECO:0007669"/>
    <property type="project" value="UniProtKB-KW"/>
</dbReference>
<dbReference type="PANTHER" id="PTHR46732">
    <property type="entry name" value="ATP-DEPENDENT PROTEASE LA (LON) DOMAIN PROTEIN"/>
    <property type="match status" value="1"/>
</dbReference>
<dbReference type="InterPro" id="IPR015947">
    <property type="entry name" value="PUA-like_sf"/>
</dbReference>
<proteinExistence type="predicted"/>
<dbReference type="PROSITE" id="PS51787">
    <property type="entry name" value="LON_N"/>
    <property type="match status" value="1"/>
</dbReference>
<comment type="caution">
    <text evidence="2">The sequence shown here is derived from an EMBL/GenBank/DDBJ whole genome shotgun (WGS) entry which is preliminary data.</text>
</comment>
<reference evidence="2 3" key="1">
    <citation type="journal article" date="2019" name="Front. Microbiol.">
        <title>Genomes of Neutrophilic Sulfur-Oxidizing Chemolithoautotrophs Representing 9 Proteobacterial Species From 8 Genera.</title>
        <authorList>
            <person name="Watanabe T."/>
            <person name="Kojima H."/>
            <person name="Umezawa K."/>
            <person name="Hori C."/>
            <person name="Takasuka T.E."/>
            <person name="Kato Y."/>
            <person name="Fukui M."/>
        </authorList>
    </citation>
    <scope>NUCLEOTIDE SEQUENCE [LARGE SCALE GENOMIC DNA]</scope>
    <source>
        <strain evidence="2 3">TTN</strain>
    </source>
</reference>